<evidence type="ECO:0000313" key="1">
    <source>
        <dbReference type="EMBL" id="GAH15322.1"/>
    </source>
</evidence>
<dbReference type="AlphaFoldDB" id="X1D532"/>
<comment type="caution">
    <text evidence="1">The sequence shown here is derived from an EMBL/GenBank/DDBJ whole genome shotgun (WGS) entry which is preliminary data.</text>
</comment>
<dbReference type="Pfam" id="PF02958">
    <property type="entry name" value="EcKL"/>
    <property type="match status" value="1"/>
</dbReference>
<name>X1D532_9ZZZZ</name>
<dbReference type="PANTHER" id="PTHR11012:SF30">
    <property type="entry name" value="PROTEIN KINASE-LIKE DOMAIN-CONTAINING"/>
    <property type="match status" value="1"/>
</dbReference>
<accession>X1D532</accession>
<sequence length="239" mass="28459">TITSDICFIQVKYSTESPKTAPKRLFLKMSNLRFPDLGKREVFFYNTVANKMGELPLIPCYDAKYDVNTGRSHILLEDISKTHFRTEYPIPPSDINCYRHIEGLAKLHGLWWDDDRLEDFAPKKKDYWNKHFDYEKEVKDLKEIVENFLNFIGNRISKPSQHILNNSLEFYINYEWECHKKGKNLTLIHNDAHAWNALYPKDGVDGKLYFCDWQTVNVFKGMRDLAYFMGIHWHPERRK</sequence>
<dbReference type="SUPFAM" id="SSF56112">
    <property type="entry name" value="Protein kinase-like (PK-like)"/>
    <property type="match status" value="1"/>
</dbReference>
<feature type="non-terminal residue" evidence="1">
    <location>
        <position position="1"/>
    </location>
</feature>
<reference evidence="1" key="1">
    <citation type="journal article" date="2014" name="Front. Microbiol.">
        <title>High frequency of phylogenetically diverse reductive dehalogenase-homologous genes in deep subseafloor sedimentary metagenomes.</title>
        <authorList>
            <person name="Kawai M."/>
            <person name="Futagami T."/>
            <person name="Toyoda A."/>
            <person name="Takaki Y."/>
            <person name="Nishi S."/>
            <person name="Hori S."/>
            <person name="Arai W."/>
            <person name="Tsubouchi T."/>
            <person name="Morono Y."/>
            <person name="Uchiyama I."/>
            <person name="Ito T."/>
            <person name="Fujiyama A."/>
            <person name="Inagaki F."/>
            <person name="Takami H."/>
        </authorList>
    </citation>
    <scope>NUCLEOTIDE SEQUENCE</scope>
    <source>
        <strain evidence="1">Expedition CK06-06</strain>
    </source>
</reference>
<proteinExistence type="predicted"/>
<dbReference type="Gene3D" id="3.90.1200.10">
    <property type="match status" value="1"/>
</dbReference>
<protein>
    <recommendedName>
        <fullName evidence="2">Aminoglycoside phosphotransferase domain-containing protein</fullName>
    </recommendedName>
</protein>
<dbReference type="EMBL" id="BART01032847">
    <property type="protein sequence ID" value="GAH15322.1"/>
    <property type="molecule type" value="Genomic_DNA"/>
</dbReference>
<evidence type="ECO:0008006" key="2">
    <source>
        <dbReference type="Google" id="ProtNLM"/>
    </source>
</evidence>
<feature type="non-terminal residue" evidence="1">
    <location>
        <position position="239"/>
    </location>
</feature>
<dbReference type="PANTHER" id="PTHR11012">
    <property type="entry name" value="PROTEIN KINASE-LIKE DOMAIN-CONTAINING"/>
    <property type="match status" value="1"/>
</dbReference>
<dbReference type="InterPro" id="IPR011009">
    <property type="entry name" value="Kinase-like_dom_sf"/>
</dbReference>
<gene>
    <name evidence="1" type="ORF">S01H4_56650</name>
</gene>
<organism evidence="1">
    <name type="scientific">marine sediment metagenome</name>
    <dbReference type="NCBI Taxonomy" id="412755"/>
    <lineage>
        <taxon>unclassified sequences</taxon>
        <taxon>metagenomes</taxon>
        <taxon>ecological metagenomes</taxon>
    </lineage>
</organism>
<dbReference type="InterPro" id="IPR004119">
    <property type="entry name" value="EcKL"/>
</dbReference>